<keyword evidence="1" id="KW-0812">Transmembrane</keyword>
<dbReference type="InterPro" id="IPR021741">
    <property type="entry name" value="DUF3311"/>
</dbReference>
<dbReference type="Pfam" id="PF11755">
    <property type="entry name" value="DUF3311"/>
    <property type="match status" value="1"/>
</dbReference>
<keyword evidence="3" id="KW-1185">Reference proteome</keyword>
<proteinExistence type="predicted"/>
<comment type="caution">
    <text evidence="2">The sequence shown here is derived from an EMBL/GenBank/DDBJ whole genome shotgun (WGS) entry which is preliminary data.</text>
</comment>
<evidence type="ECO:0000313" key="2">
    <source>
        <dbReference type="EMBL" id="OFA03467.1"/>
    </source>
</evidence>
<dbReference type="EMBL" id="LROM01000072">
    <property type="protein sequence ID" value="OFA03467.1"/>
    <property type="molecule type" value="Genomic_DNA"/>
</dbReference>
<keyword evidence="1" id="KW-1133">Transmembrane helix</keyword>
<dbReference type="Proteomes" id="UP000175989">
    <property type="component" value="Unassembled WGS sequence"/>
</dbReference>
<sequence length="103" mass="11565">MRHVPPLSPPTRVVRRRHLWLLCLPFAWQLGFAPLANEVAFKPLGLPFPLVWQMAGVLLSTLVFALVFELDRRAGLEEEERAFMAAIDTTEGQMQAQLEAAAP</sequence>
<reference evidence="3" key="1">
    <citation type="journal article" date="2016" name="Front. Microbiol.">
        <title>Molecular Keys to the Janthinobacterium and Duganella spp. Interaction with the Plant Pathogen Fusarium graminearum.</title>
        <authorList>
            <person name="Haack F.S."/>
            <person name="Poehlein A."/>
            <person name="Kroger C."/>
            <person name="Voigt C.A."/>
            <person name="Piepenbring M."/>
            <person name="Bode H.B."/>
            <person name="Daniel R."/>
            <person name="Schafer W."/>
            <person name="Streit W.R."/>
        </authorList>
    </citation>
    <scope>NUCLEOTIDE SEQUENCE [LARGE SCALE GENOMIC DNA]</scope>
    <source>
        <strain evidence="3">T54</strain>
    </source>
</reference>
<feature type="transmembrane region" description="Helical" evidence="1">
    <location>
        <begin position="48"/>
        <end position="68"/>
    </location>
</feature>
<dbReference type="AlphaFoldDB" id="A0A1E7WUH6"/>
<gene>
    <name evidence="2" type="ORF">DUPY_18490</name>
</gene>
<protein>
    <recommendedName>
        <fullName evidence="4">DUF3311 domain-containing protein</fullName>
    </recommendedName>
</protein>
<organism evidence="2 3">
    <name type="scientific">Duganella phyllosphaerae</name>
    <dbReference type="NCBI Taxonomy" id="762836"/>
    <lineage>
        <taxon>Bacteria</taxon>
        <taxon>Pseudomonadati</taxon>
        <taxon>Pseudomonadota</taxon>
        <taxon>Betaproteobacteria</taxon>
        <taxon>Burkholderiales</taxon>
        <taxon>Oxalobacteraceae</taxon>
        <taxon>Telluria group</taxon>
        <taxon>Duganella</taxon>
    </lineage>
</organism>
<evidence type="ECO:0000313" key="3">
    <source>
        <dbReference type="Proteomes" id="UP000175989"/>
    </source>
</evidence>
<keyword evidence="1" id="KW-0472">Membrane</keyword>
<evidence type="ECO:0000256" key="1">
    <source>
        <dbReference type="SAM" id="Phobius"/>
    </source>
</evidence>
<evidence type="ECO:0008006" key="4">
    <source>
        <dbReference type="Google" id="ProtNLM"/>
    </source>
</evidence>
<accession>A0A1E7WUH6</accession>
<dbReference type="OrthoDB" id="3578830at2"/>
<name>A0A1E7WUH6_9BURK</name>